<evidence type="ECO:0000313" key="2">
    <source>
        <dbReference type="Proteomes" id="UP000231912"/>
    </source>
</evidence>
<organism evidence="1 2">
    <name type="scientific">Leptospira wolffii</name>
    <dbReference type="NCBI Taxonomy" id="409998"/>
    <lineage>
        <taxon>Bacteria</taxon>
        <taxon>Pseudomonadati</taxon>
        <taxon>Spirochaetota</taxon>
        <taxon>Spirochaetia</taxon>
        <taxon>Leptospirales</taxon>
        <taxon>Leptospiraceae</taxon>
        <taxon>Leptospira</taxon>
    </lineage>
</organism>
<dbReference type="InterPro" id="IPR021710">
    <property type="entry name" value="DUF3293"/>
</dbReference>
<proteinExistence type="predicted"/>
<protein>
    <recommendedName>
        <fullName evidence="3">DUF3293 domain-containing protein</fullName>
    </recommendedName>
</protein>
<dbReference type="AlphaFoldDB" id="A0A2M9ZFC1"/>
<dbReference type="EMBL" id="NPDT01000001">
    <property type="protein sequence ID" value="PJZ67095.1"/>
    <property type="molecule type" value="Genomic_DNA"/>
</dbReference>
<reference evidence="1 2" key="1">
    <citation type="submission" date="2017-07" db="EMBL/GenBank/DDBJ databases">
        <title>Leptospira spp. isolated from tropical soils.</title>
        <authorList>
            <person name="Thibeaux R."/>
            <person name="Iraola G."/>
            <person name="Ferres I."/>
            <person name="Bierque E."/>
            <person name="Girault D."/>
            <person name="Soupe-Gilbert M.-E."/>
            <person name="Picardeau M."/>
            <person name="Goarant C."/>
        </authorList>
    </citation>
    <scope>NUCLEOTIDE SEQUENCE [LARGE SCALE GENOMIC DNA]</scope>
    <source>
        <strain evidence="1 2">FH2-C-A2</strain>
    </source>
</reference>
<evidence type="ECO:0000313" key="1">
    <source>
        <dbReference type="EMBL" id="PJZ67095.1"/>
    </source>
</evidence>
<dbReference type="Pfam" id="PF11697">
    <property type="entry name" value="DUF3293"/>
    <property type="match status" value="1"/>
</dbReference>
<evidence type="ECO:0008006" key="3">
    <source>
        <dbReference type="Google" id="ProtNLM"/>
    </source>
</evidence>
<dbReference type="Proteomes" id="UP000231912">
    <property type="component" value="Unassembled WGS sequence"/>
</dbReference>
<sequence length="136" mass="15516">MNLDLDSDSLRRAYLRTEYITYKPSFSIRVGRTHPGLDEFLSSKGVYSWVFLTAWNPGSILLTLEENKIRNSELIRELGNFESIEGEGKAEDWKEESFLVFGIDLRNALELAKKFGQNAIVFGTYAKPAELVFVSK</sequence>
<name>A0A2M9ZFC1_9LEPT</name>
<comment type="caution">
    <text evidence="1">The sequence shown here is derived from an EMBL/GenBank/DDBJ whole genome shotgun (WGS) entry which is preliminary data.</text>
</comment>
<accession>A0A2M9ZFC1</accession>
<gene>
    <name evidence="1" type="ORF">CH371_03190</name>
</gene>